<evidence type="ECO:0000313" key="2">
    <source>
        <dbReference type="EMBL" id="GFQ67842.1"/>
    </source>
</evidence>
<keyword evidence="1" id="KW-0732">Signal</keyword>
<dbReference type="AlphaFoldDB" id="A0A8X6F213"/>
<keyword evidence="3" id="KW-1185">Reference proteome</keyword>
<name>A0A8X6F213_TRICU</name>
<comment type="caution">
    <text evidence="2">The sequence shown here is derived from an EMBL/GenBank/DDBJ whole genome shotgun (WGS) entry which is preliminary data.</text>
</comment>
<proteinExistence type="predicted"/>
<feature type="signal peptide" evidence="1">
    <location>
        <begin position="1"/>
        <end position="30"/>
    </location>
</feature>
<gene>
    <name evidence="2" type="ORF">TNCT_402151</name>
</gene>
<dbReference type="EMBL" id="BMAO01030402">
    <property type="protein sequence ID" value="GFQ67842.1"/>
    <property type="molecule type" value="Genomic_DNA"/>
</dbReference>
<evidence type="ECO:0000256" key="1">
    <source>
        <dbReference type="SAM" id="SignalP"/>
    </source>
</evidence>
<evidence type="ECO:0000313" key="3">
    <source>
        <dbReference type="Proteomes" id="UP000887116"/>
    </source>
</evidence>
<protein>
    <submittedName>
        <fullName evidence="2">Uncharacterized protein</fullName>
    </submittedName>
</protein>
<feature type="chain" id="PRO_5036445166" evidence="1">
    <location>
        <begin position="31"/>
        <end position="90"/>
    </location>
</feature>
<reference evidence="2" key="1">
    <citation type="submission" date="2020-07" db="EMBL/GenBank/DDBJ databases">
        <title>Multicomponent nature underlies the extraordinary mechanical properties of spider dragline silk.</title>
        <authorList>
            <person name="Kono N."/>
            <person name="Nakamura H."/>
            <person name="Mori M."/>
            <person name="Yoshida Y."/>
            <person name="Ohtoshi R."/>
            <person name="Malay A.D."/>
            <person name="Moran D.A.P."/>
            <person name="Tomita M."/>
            <person name="Numata K."/>
            <person name="Arakawa K."/>
        </authorList>
    </citation>
    <scope>NUCLEOTIDE SEQUENCE</scope>
</reference>
<dbReference type="Proteomes" id="UP000887116">
    <property type="component" value="Unassembled WGS sequence"/>
</dbReference>
<sequence length="90" mass="10068">MRDAMTTYHHQSWKLLLLTLLASIHHVFLGALIHAPRAPFTNDNTQRVVATKDPDGSNLSRSAKLYTDTFVSRGFVTIHPKVRLSLSGLL</sequence>
<accession>A0A8X6F213</accession>
<organism evidence="2 3">
    <name type="scientific">Trichonephila clavata</name>
    <name type="common">Joro spider</name>
    <name type="synonym">Nephila clavata</name>
    <dbReference type="NCBI Taxonomy" id="2740835"/>
    <lineage>
        <taxon>Eukaryota</taxon>
        <taxon>Metazoa</taxon>
        <taxon>Ecdysozoa</taxon>
        <taxon>Arthropoda</taxon>
        <taxon>Chelicerata</taxon>
        <taxon>Arachnida</taxon>
        <taxon>Araneae</taxon>
        <taxon>Araneomorphae</taxon>
        <taxon>Entelegynae</taxon>
        <taxon>Araneoidea</taxon>
        <taxon>Nephilidae</taxon>
        <taxon>Trichonephila</taxon>
    </lineage>
</organism>